<dbReference type="PANTHER" id="PTHR36503">
    <property type="entry name" value="BLR2520 PROTEIN"/>
    <property type="match status" value="1"/>
</dbReference>
<protein>
    <recommendedName>
        <fullName evidence="3">Glyoxalase</fullName>
    </recommendedName>
</protein>
<reference evidence="2" key="1">
    <citation type="journal article" date="2019" name="Int. J. Syst. Evol. Microbiol.">
        <title>The Global Catalogue of Microorganisms (GCM) 10K type strain sequencing project: providing services to taxonomists for standard genome sequencing and annotation.</title>
        <authorList>
            <consortium name="The Broad Institute Genomics Platform"/>
            <consortium name="The Broad Institute Genome Sequencing Center for Infectious Disease"/>
            <person name="Wu L."/>
            <person name="Ma J."/>
        </authorList>
    </citation>
    <scope>NUCLEOTIDE SEQUENCE [LARGE SCALE GENOMIC DNA]</scope>
    <source>
        <strain evidence="2">JCM 17024</strain>
    </source>
</reference>
<dbReference type="InterPro" id="IPR029068">
    <property type="entry name" value="Glyas_Bleomycin-R_OHBP_Dase"/>
</dbReference>
<dbReference type="RefSeq" id="WP_344820034.1">
    <property type="nucleotide sequence ID" value="NZ_BAABCP010000002.1"/>
</dbReference>
<dbReference type="SUPFAM" id="SSF54593">
    <property type="entry name" value="Glyoxalase/Bleomycin resistance protein/Dihydroxybiphenyl dioxygenase"/>
    <property type="match status" value="2"/>
</dbReference>
<sequence length="199" mass="21275">MNAIESITLEVNDLSAAEAFYTSAFQIGDRLRLVDGDSATSGFRGFTLSLVASQPADVDALLRSATDAGATVLKPVAKTLWGYGGTVQAPDGTIWKAATSAKRSSTDGALRFDSLVLLLGVEKVADSQRFYVDRGFERGRRVGNYAELGASTDAVRLALYKRSALAKDAGVPVDGSGSHRLRIHPTTGRFTDPDGFRWE</sequence>
<dbReference type="EMBL" id="BAABCP010000002">
    <property type="protein sequence ID" value="GAA3946209.1"/>
    <property type="molecule type" value="Genomic_DNA"/>
</dbReference>
<comment type="caution">
    <text evidence="1">The sequence shown here is derived from an EMBL/GenBank/DDBJ whole genome shotgun (WGS) entry which is preliminary data.</text>
</comment>
<gene>
    <name evidence="1" type="ORF">GCM10022383_24980</name>
</gene>
<evidence type="ECO:0000313" key="1">
    <source>
        <dbReference type="EMBL" id="GAA3946209.1"/>
    </source>
</evidence>
<keyword evidence="2" id="KW-1185">Reference proteome</keyword>
<accession>A0ABP7NI17</accession>
<evidence type="ECO:0000313" key="2">
    <source>
        <dbReference type="Proteomes" id="UP001501591"/>
    </source>
</evidence>
<dbReference type="Proteomes" id="UP001501591">
    <property type="component" value="Unassembled WGS sequence"/>
</dbReference>
<name>A0ABP7NI17_9MICO</name>
<proteinExistence type="predicted"/>
<dbReference type="Gene3D" id="3.10.180.10">
    <property type="entry name" value="2,3-Dihydroxybiphenyl 1,2-Dioxygenase, domain 1"/>
    <property type="match status" value="2"/>
</dbReference>
<dbReference type="PANTHER" id="PTHR36503:SF1">
    <property type="entry name" value="BLR2520 PROTEIN"/>
    <property type="match status" value="1"/>
</dbReference>
<organism evidence="1 2">
    <name type="scientific">Microbacterium soli</name>
    <dbReference type="NCBI Taxonomy" id="446075"/>
    <lineage>
        <taxon>Bacteria</taxon>
        <taxon>Bacillati</taxon>
        <taxon>Actinomycetota</taxon>
        <taxon>Actinomycetes</taxon>
        <taxon>Micrococcales</taxon>
        <taxon>Microbacteriaceae</taxon>
        <taxon>Microbacterium</taxon>
    </lineage>
</organism>
<evidence type="ECO:0008006" key="3">
    <source>
        <dbReference type="Google" id="ProtNLM"/>
    </source>
</evidence>